<dbReference type="Pfam" id="PF20629">
    <property type="entry name" value="GD_AH_C"/>
    <property type="match status" value="1"/>
</dbReference>
<dbReference type="InterPro" id="IPR048332">
    <property type="entry name" value="GD_AH_C"/>
</dbReference>
<evidence type="ECO:0000256" key="1">
    <source>
        <dbReference type="ARBA" id="ARBA00010986"/>
    </source>
</evidence>
<dbReference type="Pfam" id="PF04295">
    <property type="entry name" value="GD_AH_second"/>
    <property type="match status" value="1"/>
</dbReference>
<dbReference type="InterPro" id="IPR007392">
    <property type="entry name" value="GD_AH_second"/>
</dbReference>
<accession>A0A5P3VCR0</accession>
<name>A0A5P3VCR0_9BURK</name>
<proteinExistence type="inferred from homology"/>
<evidence type="ECO:0000256" key="2">
    <source>
        <dbReference type="ARBA" id="ARBA00023239"/>
    </source>
</evidence>
<feature type="domain" description="D-galactarate/Altronate dehydratase second" evidence="3">
    <location>
        <begin position="10"/>
        <end position="131"/>
    </location>
</feature>
<evidence type="ECO:0000259" key="4">
    <source>
        <dbReference type="Pfam" id="PF20629"/>
    </source>
</evidence>
<dbReference type="GO" id="GO:0016829">
    <property type="term" value="F:lyase activity"/>
    <property type="evidence" value="ECO:0007669"/>
    <property type="project" value="UniProtKB-KW"/>
</dbReference>
<feature type="domain" description="D-galactarate/Altronate dehydratase C-terminal" evidence="4">
    <location>
        <begin position="144"/>
        <end position="382"/>
    </location>
</feature>
<protein>
    <submittedName>
        <fullName evidence="5">Altronate hydrolase</fullName>
    </submittedName>
</protein>
<dbReference type="EMBL" id="CP032518">
    <property type="protein sequence ID" value="QEZ43625.1"/>
    <property type="molecule type" value="Genomic_DNA"/>
</dbReference>
<organism evidence="5 6">
    <name type="scientific">Cupriavidus oxalaticus</name>
    <dbReference type="NCBI Taxonomy" id="96344"/>
    <lineage>
        <taxon>Bacteria</taxon>
        <taxon>Pseudomonadati</taxon>
        <taxon>Pseudomonadota</taxon>
        <taxon>Betaproteobacteria</taxon>
        <taxon>Burkholderiales</taxon>
        <taxon>Burkholderiaceae</taxon>
        <taxon>Cupriavidus</taxon>
    </lineage>
</organism>
<dbReference type="PANTHER" id="PTHR30536:SF5">
    <property type="entry name" value="ALTRONATE DEHYDRATASE"/>
    <property type="match status" value="1"/>
</dbReference>
<reference evidence="5 6" key="1">
    <citation type="submission" date="2018-09" db="EMBL/GenBank/DDBJ databases">
        <title>Complete genome sequence of Cupriavidus oxalaticus T2, a bacterium capable of phenol tolerance and degradation.</title>
        <authorList>
            <person name="Yan J."/>
        </authorList>
    </citation>
    <scope>NUCLEOTIDE SEQUENCE [LARGE SCALE GENOMIC DNA]</scope>
    <source>
        <strain evidence="5 6">T2</strain>
    </source>
</reference>
<evidence type="ECO:0000313" key="6">
    <source>
        <dbReference type="Proteomes" id="UP000325743"/>
    </source>
</evidence>
<dbReference type="GO" id="GO:0019698">
    <property type="term" value="P:D-galacturonate catabolic process"/>
    <property type="evidence" value="ECO:0007669"/>
    <property type="project" value="TreeGrafter"/>
</dbReference>
<dbReference type="PANTHER" id="PTHR30536">
    <property type="entry name" value="ALTRONATE/GALACTARATE DEHYDRATASE"/>
    <property type="match status" value="1"/>
</dbReference>
<dbReference type="GO" id="GO:0016787">
    <property type="term" value="F:hydrolase activity"/>
    <property type="evidence" value="ECO:0007669"/>
    <property type="project" value="UniProtKB-KW"/>
</dbReference>
<evidence type="ECO:0000313" key="5">
    <source>
        <dbReference type="EMBL" id="QEZ43625.1"/>
    </source>
</evidence>
<dbReference type="InterPro" id="IPR052172">
    <property type="entry name" value="UxaA_altronate/galactarate_dh"/>
</dbReference>
<sequence length="387" mass="40566">MTSLATTFLGYPRENGAVGVRNWVAVVSVMDNCNPVTRTIARTVGGCIPVTTLFVRGQFGADLDFAFESLAGLGRNPNIAAVLLVGLEESSTEEVARRIRTTGKPVERVHLQPDGTVACLADGTRKAAQLSLAASRARRMPCPVSSLVIGVECGGSDTTSGLSCNPVIGRMADMVVAEGGTVIISETSEFIGAEHLFAERAADGRVREAFVTAVRNMENLAISRGVDMREDQPSPDNKRGGLTTVEEKALGAMAKAGTSPLVGVLRYGEAPQKKGLHFMDAPAAAVENLTALAAGGCQLTFFGTGVGNPIGSMVAPTVKVCGNVNTLHTMADNIDFDVSGVLQHGDKIPDLGEQLYGYAIEVASGTRLTSEVLDIRETAISRFALSL</sequence>
<keyword evidence="2" id="KW-0456">Lyase</keyword>
<dbReference type="Proteomes" id="UP000325743">
    <property type="component" value="Chromosome 1"/>
</dbReference>
<comment type="similarity">
    <text evidence="1">Belongs to the UxaA family.</text>
</comment>
<dbReference type="RefSeq" id="WP_151069753.1">
    <property type="nucleotide sequence ID" value="NZ_CP032518.1"/>
</dbReference>
<keyword evidence="5" id="KW-0378">Hydrolase</keyword>
<dbReference type="AlphaFoldDB" id="A0A5P3VCR0"/>
<evidence type="ECO:0000259" key="3">
    <source>
        <dbReference type="Pfam" id="PF04295"/>
    </source>
</evidence>
<gene>
    <name evidence="5" type="ORF">D2917_04825</name>
</gene>